<reference evidence="3 4" key="1">
    <citation type="submission" date="2018-07" db="EMBL/GenBank/DDBJ databases">
        <title>Microbacterium endoborsara sp. nov., a novel actinobacterium isolated from Borszczowia aralocaspica.</title>
        <authorList>
            <person name="An D."/>
        </authorList>
    </citation>
    <scope>NUCLEOTIDE SEQUENCE [LARGE SCALE GENOMIC DNA]</scope>
    <source>
        <strain evidence="3 4">C1.15228</strain>
    </source>
</reference>
<feature type="region of interest" description="Disordered" evidence="1">
    <location>
        <begin position="1"/>
        <end position="20"/>
    </location>
</feature>
<organism evidence="3 4">
    <name type="scientific">Microbacterium sorbitolivorans</name>
    <dbReference type="NCBI Taxonomy" id="1867410"/>
    <lineage>
        <taxon>Bacteria</taxon>
        <taxon>Bacillati</taxon>
        <taxon>Actinomycetota</taxon>
        <taxon>Actinomycetes</taxon>
        <taxon>Micrococcales</taxon>
        <taxon>Microbacteriaceae</taxon>
        <taxon>Microbacterium</taxon>
    </lineage>
</organism>
<comment type="caution">
    <text evidence="3">The sequence shown here is derived from an EMBL/GenBank/DDBJ whole genome shotgun (WGS) entry which is preliminary data.</text>
</comment>
<gene>
    <name evidence="3" type="ORF">DTO57_01655</name>
</gene>
<accession>A0A367Y8L1</accession>
<keyword evidence="2" id="KW-1133">Transmembrane helix</keyword>
<keyword evidence="2" id="KW-0472">Membrane</keyword>
<feature type="region of interest" description="Disordered" evidence="1">
    <location>
        <begin position="77"/>
        <end position="117"/>
    </location>
</feature>
<dbReference type="RefSeq" id="WP_114116488.1">
    <property type="nucleotide sequence ID" value="NZ_BMHU01000001.1"/>
</dbReference>
<protein>
    <submittedName>
        <fullName evidence="3">DUF3099 domain-containing protein</fullName>
    </submittedName>
</protein>
<evidence type="ECO:0000256" key="1">
    <source>
        <dbReference type="SAM" id="MobiDB-lite"/>
    </source>
</evidence>
<evidence type="ECO:0000256" key="2">
    <source>
        <dbReference type="SAM" id="Phobius"/>
    </source>
</evidence>
<evidence type="ECO:0000313" key="3">
    <source>
        <dbReference type="EMBL" id="RCK61382.1"/>
    </source>
</evidence>
<feature type="transmembrane region" description="Helical" evidence="2">
    <location>
        <begin position="52"/>
        <end position="71"/>
    </location>
</feature>
<proteinExistence type="predicted"/>
<keyword evidence="4" id="KW-1185">Reference proteome</keyword>
<evidence type="ECO:0000313" key="4">
    <source>
        <dbReference type="Proteomes" id="UP000253508"/>
    </source>
</evidence>
<dbReference type="OrthoDB" id="4229919at2"/>
<name>A0A367Y8L1_9MICO</name>
<feature type="transmembrane region" description="Helical" evidence="2">
    <location>
        <begin position="29"/>
        <end position="46"/>
    </location>
</feature>
<keyword evidence="2" id="KW-0812">Transmembrane</keyword>
<dbReference type="Pfam" id="PF11298">
    <property type="entry name" value="DUF3099"/>
    <property type="match status" value="1"/>
</dbReference>
<dbReference type="Proteomes" id="UP000253508">
    <property type="component" value="Unassembled WGS sequence"/>
</dbReference>
<dbReference type="EMBL" id="QORO01000001">
    <property type="protein sequence ID" value="RCK61382.1"/>
    <property type="molecule type" value="Genomic_DNA"/>
</dbReference>
<dbReference type="AlphaFoldDB" id="A0A367Y8L1"/>
<sequence>MKNRRRATPSATSLEAAPGDDETARMKQYVITMAIRLACLILAVVIQPFGWYTFVFGAGFVFLPWFAVMFANQVGRSGGASAERPELSLERTAPAGDAPDDDAVIQISETSKDDPQA</sequence>
<dbReference type="InterPro" id="IPR021449">
    <property type="entry name" value="DUF3099"/>
</dbReference>